<dbReference type="GO" id="GO:0009055">
    <property type="term" value="F:electron transfer activity"/>
    <property type="evidence" value="ECO:0007669"/>
    <property type="project" value="InterPro"/>
</dbReference>
<evidence type="ECO:0000313" key="8">
    <source>
        <dbReference type="EMBL" id="AGA30449.1"/>
    </source>
</evidence>
<dbReference type="Gene3D" id="1.10.760.10">
    <property type="entry name" value="Cytochrome c-like domain"/>
    <property type="match status" value="1"/>
</dbReference>
<evidence type="ECO:0000256" key="1">
    <source>
        <dbReference type="ARBA" id="ARBA00022617"/>
    </source>
</evidence>
<dbReference type="HOGENOM" id="CLU_007458_0_0_0"/>
<dbReference type="AlphaFoldDB" id="L0DM43"/>
<dbReference type="GO" id="GO:0020037">
    <property type="term" value="F:heme binding"/>
    <property type="evidence" value="ECO:0007669"/>
    <property type="project" value="InterPro"/>
</dbReference>
<dbReference type="RefSeq" id="WP_015249532.1">
    <property type="nucleotide sequence ID" value="NC_019892.1"/>
</dbReference>
<organism evidence="8 9">
    <name type="scientific">Singulisphaera acidiphila (strain ATCC BAA-1392 / DSM 18658 / VKM B-2454 / MOB10)</name>
    <dbReference type="NCBI Taxonomy" id="886293"/>
    <lineage>
        <taxon>Bacteria</taxon>
        <taxon>Pseudomonadati</taxon>
        <taxon>Planctomycetota</taxon>
        <taxon>Planctomycetia</taxon>
        <taxon>Isosphaerales</taxon>
        <taxon>Isosphaeraceae</taxon>
        <taxon>Singulisphaera</taxon>
    </lineage>
</organism>
<evidence type="ECO:0000313" key="9">
    <source>
        <dbReference type="Proteomes" id="UP000010798"/>
    </source>
</evidence>
<dbReference type="Pfam" id="PF16841">
    <property type="entry name" value="CBM60"/>
    <property type="match status" value="1"/>
</dbReference>
<sequence>MRRRPASPIPRPQRAVLLSLLCLVSFVSASVGAEPTKPTATSEASFSDQIAPLLAKYCINCHGDKKPKGGVNLAKLTDESSLAASQKVWQLVVENVESGDMPPEGKPKPTKAEVELLTGWIDSRMEKLDCGKESDPGRVTLRRLNRSEYNNTIRDLFGIDFRPAEDFPSDDVGYGFDNIGDVLTLPPILMEQYLAAAESIVEQAIVADSGSGGLLKTWETEGLETDAGGAPYEDWARTLGTTGEIAVTFPCPREGEYVFRARAFGQQAGPEPARMAFQVDGKAVETVEVTAEVENPKVYEVKVPLSAGARRISVAFVNDFYDPKAENPKQRDRNLIVDYLEIQGTAVAANTPLPASHQKIIFQTPTDATRGDCVQAILERFASRAYRRPITPGEVARLVKFVDLAEQSGDSFERGIQLALEAVLVSPQFLFRVEIDPRIEKSEKTQATRTHPINEFELASRLSYFLYSSIPDDELWQLATEGKLREGNNLETQVRRMLRDPKAKALVENFADQWLQIRNLKTVSPDRKQFPTFDEPLRAAMLKETELFFEEVMREDRSVLDFLDADYTFLNERLAAHYGIPEIKGNQFRRVSLSEGSHRGGLLTQASILTVTSNPTRTSPVKRGKWILEQVLGTPPPPPPPDVPELKDDESTTLSGSLRQRMEQHRSNPNCASCHARMDPLGFAFENFDAIGAWRDKDGAFPVDSSGALPSGQSFQGPEELKGILKTREKNFTRCLAEKMLTFAIGRGIEDPDKCAIDRIVDATSSDQSKFSRLVLEIVNSDPFQKRKNRGAGR</sequence>
<keyword evidence="9" id="KW-1185">Reference proteome</keyword>
<evidence type="ECO:0000256" key="6">
    <source>
        <dbReference type="SAM" id="SignalP"/>
    </source>
</evidence>
<dbReference type="InterPro" id="IPR013043">
    <property type="entry name" value="DUF1595"/>
</dbReference>
<dbReference type="PROSITE" id="PS51007">
    <property type="entry name" value="CYTC"/>
    <property type="match status" value="1"/>
</dbReference>
<dbReference type="eggNOG" id="COG0551">
    <property type="taxonomic scope" value="Bacteria"/>
</dbReference>
<dbReference type="Pfam" id="PF07624">
    <property type="entry name" value="PSD2"/>
    <property type="match status" value="1"/>
</dbReference>
<dbReference type="InterPro" id="IPR011429">
    <property type="entry name" value="Cyt_c_Planctomycete-type"/>
</dbReference>
<feature type="region of interest" description="Disordered" evidence="5">
    <location>
        <begin position="631"/>
        <end position="652"/>
    </location>
</feature>
<dbReference type="InterPro" id="IPR013042">
    <property type="entry name" value="DUF1592"/>
</dbReference>
<feature type="chain" id="PRO_5003940958" description="Cytochrome c domain-containing protein" evidence="6">
    <location>
        <begin position="34"/>
        <end position="794"/>
    </location>
</feature>
<keyword evidence="1 4" id="KW-0349">Heme</keyword>
<accession>L0DM43</accession>
<feature type="domain" description="Cytochrome c" evidence="7">
    <location>
        <begin position="37"/>
        <end position="125"/>
    </location>
</feature>
<dbReference type="InterPro" id="IPR013036">
    <property type="entry name" value="DUF1587"/>
</dbReference>
<dbReference type="Gene3D" id="2.60.60.40">
    <property type="match status" value="1"/>
</dbReference>
<keyword evidence="6" id="KW-0732">Signal</keyword>
<dbReference type="InterPro" id="IPR036909">
    <property type="entry name" value="Cyt_c-like_dom_sf"/>
</dbReference>
<evidence type="ECO:0000256" key="3">
    <source>
        <dbReference type="ARBA" id="ARBA00023004"/>
    </source>
</evidence>
<dbReference type="GO" id="GO:0046872">
    <property type="term" value="F:metal ion binding"/>
    <property type="evidence" value="ECO:0007669"/>
    <property type="project" value="UniProtKB-KW"/>
</dbReference>
<dbReference type="InterPro" id="IPR013039">
    <property type="entry name" value="DUF1588"/>
</dbReference>
<dbReference type="KEGG" id="saci:Sinac_6369"/>
<keyword evidence="2 4" id="KW-0479">Metal-binding</keyword>
<evidence type="ECO:0000259" key="7">
    <source>
        <dbReference type="PROSITE" id="PS51007"/>
    </source>
</evidence>
<dbReference type="EMBL" id="CP003364">
    <property type="protein sequence ID" value="AGA30449.1"/>
    <property type="molecule type" value="Genomic_DNA"/>
</dbReference>
<protein>
    <recommendedName>
        <fullName evidence="7">Cytochrome c domain-containing protein</fullName>
    </recommendedName>
</protein>
<dbReference type="OrthoDB" id="175242at2"/>
<keyword evidence="3 4" id="KW-0408">Iron</keyword>
<dbReference type="Pfam" id="PF07631">
    <property type="entry name" value="PSD4"/>
    <property type="match status" value="1"/>
</dbReference>
<dbReference type="SUPFAM" id="SSF46626">
    <property type="entry name" value="Cytochrome c"/>
    <property type="match status" value="1"/>
</dbReference>
<feature type="compositionally biased region" description="Pro residues" evidence="5">
    <location>
        <begin position="634"/>
        <end position="643"/>
    </location>
</feature>
<reference evidence="8 9" key="1">
    <citation type="submission" date="2012-02" db="EMBL/GenBank/DDBJ databases">
        <title>Complete sequence of chromosome of Singulisphaera acidiphila DSM 18658.</title>
        <authorList>
            <consortium name="US DOE Joint Genome Institute (JGI-PGF)"/>
            <person name="Lucas S."/>
            <person name="Copeland A."/>
            <person name="Lapidus A."/>
            <person name="Glavina del Rio T."/>
            <person name="Dalin E."/>
            <person name="Tice H."/>
            <person name="Bruce D."/>
            <person name="Goodwin L."/>
            <person name="Pitluck S."/>
            <person name="Peters L."/>
            <person name="Ovchinnikova G."/>
            <person name="Chertkov O."/>
            <person name="Kyrpides N."/>
            <person name="Mavromatis K."/>
            <person name="Ivanova N."/>
            <person name="Brettin T."/>
            <person name="Detter J.C."/>
            <person name="Han C."/>
            <person name="Larimer F."/>
            <person name="Land M."/>
            <person name="Hauser L."/>
            <person name="Markowitz V."/>
            <person name="Cheng J.-F."/>
            <person name="Hugenholtz P."/>
            <person name="Woyke T."/>
            <person name="Wu D."/>
            <person name="Tindall B."/>
            <person name="Pomrenke H."/>
            <person name="Brambilla E."/>
            <person name="Klenk H.-P."/>
            <person name="Eisen J.A."/>
        </authorList>
    </citation>
    <scope>NUCLEOTIDE SEQUENCE [LARGE SCALE GENOMIC DNA]</scope>
    <source>
        <strain evidence="9">ATCC BAA-1392 / DSM 18658 / VKM B-2454 / MOB10</strain>
    </source>
</reference>
<dbReference type="STRING" id="886293.Sinac_6369"/>
<dbReference type="Proteomes" id="UP000010798">
    <property type="component" value="Chromosome"/>
</dbReference>
<dbReference type="InterPro" id="IPR011478">
    <property type="entry name" value="DUF1585"/>
</dbReference>
<dbReference type="InterPro" id="IPR009056">
    <property type="entry name" value="Cyt_c-like_dom"/>
</dbReference>
<evidence type="ECO:0000256" key="5">
    <source>
        <dbReference type="SAM" id="MobiDB-lite"/>
    </source>
</evidence>
<feature type="signal peptide" evidence="6">
    <location>
        <begin position="1"/>
        <end position="33"/>
    </location>
</feature>
<evidence type="ECO:0000256" key="4">
    <source>
        <dbReference type="PROSITE-ProRule" id="PRU00433"/>
    </source>
</evidence>
<dbReference type="InterPro" id="IPR031768">
    <property type="entry name" value="CBM60_xylan-bd"/>
</dbReference>
<evidence type="ECO:0000256" key="2">
    <source>
        <dbReference type="ARBA" id="ARBA00022723"/>
    </source>
</evidence>
<gene>
    <name evidence="8" type="ordered locus">Sinac_6369</name>
</gene>
<dbReference type="Pfam" id="PF07627">
    <property type="entry name" value="PSCyt3"/>
    <property type="match status" value="1"/>
</dbReference>
<dbReference type="Pfam" id="PF07626">
    <property type="entry name" value="PSD3"/>
    <property type="match status" value="1"/>
</dbReference>
<proteinExistence type="predicted"/>
<dbReference type="Pfam" id="PF07637">
    <property type="entry name" value="PSD5"/>
    <property type="match status" value="1"/>
</dbReference>
<dbReference type="Pfam" id="PF07635">
    <property type="entry name" value="PSCyt1"/>
    <property type="match status" value="1"/>
</dbReference>
<name>L0DM43_SINAD</name>